<dbReference type="GO" id="GO:0005524">
    <property type="term" value="F:ATP binding"/>
    <property type="evidence" value="ECO:0007669"/>
    <property type="project" value="UniProtKB-UniRule"/>
</dbReference>
<feature type="binding site" evidence="5">
    <location>
        <position position="249"/>
    </location>
    <ligand>
        <name>ATP</name>
        <dbReference type="ChEBI" id="CHEBI:30616"/>
    </ligand>
</feature>
<dbReference type="Proteomes" id="UP000503447">
    <property type="component" value="Chromosome"/>
</dbReference>
<dbReference type="Gene3D" id="3.30.200.20">
    <property type="entry name" value="Phosphorylase Kinase, domain 1"/>
    <property type="match status" value="1"/>
</dbReference>
<dbReference type="InterPro" id="IPR000719">
    <property type="entry name" value="Prot_kinase_dom"/>
</dbReference>
<dbReference type="PANTHER" id="PTHR43289">
    <property type="entry name" value="MITOGEN-ACTIVATED PROTEIN KINASE KINASE KINASE 20-RELATED"/>
    <property type="match status" value="1"/>
</dbReference>
<keyword evidence="2 5" id="KW-0547">Nucleotide-binding</keyword>
<feature type="coiled-coil region" evidence="6">
    <location>
        <begin position="165"/>
        <end position="199"/>
    </location>
</feature>
<keyword evidence="1" id="KW-0808">Transferase</keyword>
<dbReference type="SUPFAM" id="SSF55781">
    <property type="entry name" value="GAF domain-like"/>
    <property type="match status" value="1"/>
</dbReference>
<dbReference type="PROSITE" id="PS50011">
    <property type="entry name" value="PROTEIN_KINASE_DOM"/>
    <property type="match status" value="1"/>
</dbReference>
<dbReference type="InterPro" id="IPR029016">
    <property type="entry name" value="GAF-like_dom_sf"/>
</dbReference>
<dbReference type="EMBL" id="CP053452">
    <property type="protein sequence ID" value="QJW94109.1"/>
    <property type="molecule type" value="Genomic_DNA"/>
</dbReference>
<keyword evidence="6" id="KW-0175">Coiled coil</keyword>
<accession>A0A6M5YJ74</accession>
<dbReference type="SUPFAM" id="SSF56112">
    <property type="entry name" value="Protein kinase-like (PK-like)"/>
    <property type="match status" value="1"/>
</dbReference>
<dbReference type="PANTHER" id="PTHR43289:SF34">
    <property type="entry name" value="SERINE_THREONINE-PROTEIN KINASE YBDM-RELATED"/>
    <property type="match status" value="1"/>
</dbReference>
<evidence type="ECO:0000256" key="3">
    <source>
        <dbReference type="ARBA" id="ARBA00022777"/>
    </source>
</evidence>
<keyword evidence="4 5" id="KW-0067">ATP-binding</keyword>
<dbReference type="Gene3D" id="3.30.450.40">
    <property type="match status" value="1"/>
</dbReference>
<dbReference type="InterPro" id="IPR011009">
    <property type="entry name" value="Kinase-like_dom_sf"/>
</dbReference>
<reference evidence="9" key="1">
    <citation type="submission" date="2020-05" db="EMBL/GenBank/DDBJ databases">
        <title>Frigoriglobus tundricola gen. nov., sp. nov., a psychrotolerant cellulolytic planctomycete of the family Gemmataceae with two divergent copies of 16S rRNA gene.</title>
        <authorList>
            <person name="Kulichevskaya I.S."/>
            <person name="Ivanova A.A."/>
            <person name="Naumoff D.G."/>
            <person name="Beletsky A.V."/>
            <person name="Rijpstra W.I.C."/>
            <person name="Sinninghe Damste J.S."/>
            <person name="Mardanov A.V."/>
            <person name="Ravin N.V."/>
            <person name="Dedysh S.N."/>
        </authorList>
    </citation>
    <scope>NUCLEOTIDE SEQUENCE [LARGE SCALE GENOMIC DNA]</scope>
    <source>
        <strain evidence="9">PL17</strain>
    </source>
</reference>
<evidence type="ECO:0000313" key="9">
    <source>
        <dbReference type="Proteomes" id="UP000503447"/>
    </source>
</evidence>
<sequence length="361" mass="39031">MTAQPSAPADRMTELVEVIQKLSQARDLPTVQDIVRHAARRLTDADGATFVLCEGDHCHFVDEEAVGPLWKGQRFLMANCVSGWAMTNRRPVVIEDVFADPRVPHDTYRPTFVKSLVVVPIRTIEPIGAIGTYWATRHRATDDEVRLIQALADTTAVALENVRVITELEDRVRARTAELESSNRQLVAANCELMAAQQQADRVFAAYAKVLPGSVLDGKYRLDEELGSGGFGVVFRGRHLGLDCPIAVKVFRPVAGNDSGLDLQRFLREGATAARISHPNAVRVLDSGVSSGGVAFLAMELLRGRSLGRERAAVGALPLRAPPPSPGPLPTCWPRPTARASFTATSSRTTCSCTTTGAGKS</sequence>
<name>A0A6M5YJ74_9BACT</name>
<protein>
    <recommendedName>
        <fullName evidence="7">Protein kinase domain-containing protein</fullName>
    </recommendedName>
</protein>
<evidence type="ECO:0000256" key="6">
    <source>
        <dbReference type="SAM" id="Coils"/>
    </source>
</evidence>
<keyword evidence="9" id="KW-1185">Reference proteome</keyword>
<evidence type="ECO:0000313" key="8">
    <source>
        <dbReference type="EMBL" id="QJW94109.1"/>
    </source>
</evidence>
<dbReference type="InterPro" id="IPR003018">
    <property type="entry name" value="GAF"/>
</dbReference>
<dbReference type="Pfam" id="PF13185">
    <property type="entry name" value="GAF_2"/>
    <property type="match status" value="1"/>
</dbReference>
<dbReference type="SMART" id="SM00065">
    <property type="entry name" value="GAF"/>
    <property type="match status" value="1"/>
</dbReference>
<evidence type="ECO:0000259" key="7">
    <source>
        <dbReference type="PROSITE" id="PS50011"/>
    </source>
</evidence>
<dbReference type="GO" id="GO:0004674">
    <property type="term" value="F:protein serine/threonine kinase activity"/>
    <property type="evidence" value="ECO:0007669"/>
    <property type="project" value="TreeGrafter"/>
</dbReference>
<keyword evidence="3" id="KW-0418">Kinase</keyword>
<evidence type="ECO:0000256" key="4">
    <source>
        <dbReference type="ARBA" id="ARBA00022840"/>
    </source>
</evidence>
<dbReference type="InterPro" id="IPR017441">
    <property type="entry name" value="Protein_kinase_ATP_BS"/>
</dbReference>
<dbReference type="PROSITE" id="PS00107">
    <property type="entry name" value="PROTEIN_KINASE_ATP"/>
    <property type="match status" value="1"/>
</dbReference>
<evidence type="ECO:0000256" key="1">
    <source>
        <dbReference type="ARBA" id="ARBA00022679"/>
    </source>
</evidence>
<evidence type="ECO:0000256" key="5">
    <source>
        <dbReference type="PROSITE-ProRule" id="PRU10141"/>
    </source>
</evidence>
<dbReference type="AlphaFoldDB" id="A0A6M5YJ74"/>
<dbReference type="KEGG" id="ftj:FTUN_1628"/>
<evidence type="ECO:0000256" key="2">
    <source>
        <dbReference type="ARBA" id="ARBA00022741"/>
    </source>
</evidence>
<proteinExistence type="predicted"/>
<feature type="domain" description="Protein kinase" evidence="7">
    <location>
        <begin position="220"/>
        <end position="361"/>
    </location>
</feature>
<organism evidence="8 9">
    <name type="scientific">Frigoriglobus tundricola</name>
    <dbReference type="NCBI Taxonomy" id="2774151"/>
    <lineage>
        <taxon>Bacteria</taxon>
        <taxon>Pseudomonadati</taxon>
        <taxon>Planctomycetota</taxon>
        <taxon>Planctomycetia</taxon>
        <taxon>Gemmatales</taxon>
        <taxon>Gemmataceae</taxon>
        <taxon>Frigoriglobus</taxon>
    </lineage>
</organism>
<gene>
    <name evidence="8" type="ORF">FTUN_1628</name>
</gene>